<gene>
    <name evidence="1" type="ORF">GOP47_0017082</name>
</gene>
<protein>
    <submittedName>
        <fullName evidence="1">Uncharacterized protein</fullName>
    </submittedName>
</protein>
<accession>A0A9D4ZCA6</accession>
<feature type="non-terminal residue" evidence="1">
    <location>
        <position position="108"/>
    </location>
</feature>
<organism evidence="1 2">
    <name type="scientific">Adiantum capillus-veneris</name>
    <name type="common">Maidenhair fern</name>
    <dbReference type="NCBI Taxonomy" id="13818"/>
    <lineage>
        <taxon>Eukaryota</taxon>
        <taxon>Viridiplantae</taxon>
        <taxon>Streptophyta</taxon>
        <taxon>Embryophyta</taxon>
        <taxon>Tracheophyta</taxon>
        <taxon>Polypodiopsida</taxon>
        <taxon>Polypodiidae</taxon>
        <taxon>Polypodiales</taxon>
        <taxon>Pteridineae</taxon>
        <taxon>Pteridaceae</taxon>
        <taxon>Vittarioideae</taxon>
        <taxon>Adiantum</taxon>
    </lineage>
</organism>
<proteinExistence type="predicted"/>
<dbReference type="AlphaFoldDB" id="A0A9D4ZCA6"/>
<comment type="caution">
    <text evidence="1">The sequence shown here is derived from an EMBL/GenBank/DDBJ whole genome shotgun (WGS) entry which is preliminary data.</text>
</comment>
<sequence>HSLFYKVYDNVLNREISKCQLVKKLQFSLALAHLSESVELAWRAPHIAFSVFIVDRGDSSNLIVHIGGHHPVFDNLELTVRQVPVLMKGFFTPFHSNSSSFQNATFQP</sequence>
<name>A0A9D4ZCA6_ADICA</name>
<evidence type="ECO:0000313" key="1">
    <source>
        <dbReference type="EMBL" id="KAI5068737.1"/>
    </source>
</evidence>
<dbReference type="Proteomes" id="UP000886520">
    <property type="component" value="Chromosome 16"/>
</dbReference>
<evidence type="ECO:0000313" key="2">
    <source>
        <dbReference type="Proteomes" id="UP000886520"/>
    </source>
</evidence>
<reference evidence="1" key="1">
    <citation type="submission" date="2021-01" db="EMBL/GenBank/DDBJ databases">
        <title>Adiantum capillus-veneris genome.</title>
        <authorList>
            <person name="Fang Y."/>
            <person name="Liao Q."/>
        </authorList>
    </citation>
    <scope>NUCLEOTIDE SEQUENCE</scope>
    <source>
        <strain evidence="1">H3</strain>
        <tissue evidence="1">Leaf</tissue>
    </source>
</reference>
<dbReference type="EMBL" id="JABFUD020000016">
    <property type="protein sequence ID" value="KAI5068737.1"/>
    <property type="molecule type" value="Genomic_DNA"/>
</dbReference>
<keyword evidence="2" id="KW-1185">Reference proteome</keyword>